<reference evidence="1" key="2">
    <citation type="journal article" date="2015" name="Fish Shellfish Immunol.">
        <title>Early steps in the European eel (Anguilla anguilla)-Vibrio vulnificus interaction in the gills: Role of the RtxA13 toxin.</title>
        <authorList>
            <person name="Callol A."/>
            <person name="Pajuelo D."/>
            <person name="Ebbesson L."/>
            <person name="Teles M."/>
            <person name="MacKenzie S."/>
            <person name="Amaro C."/>
        </authorList>
    </citation>
    <scope>NUCLEOTIDE SEQUENCE</scope>
</reference>
<dbReference type="AlphaFoldDB" id="A0A0E9VT06"/>
<evidence type="ECO:0000313" key="1">
    <source>
        <dbReference type="EMBL" id="JAH81221.1"/>
    </source>
</evidence>
<organism evidence="1">
    <name type="scientific">Anguilla anguilla</name>
    <name type="common">European freshwater eel</name>
    <name type="synonym">Muraena anguilla</name>
    <dbReference type="NCBI Taxonomy" id="7936"/>
    <lineage>
        <taxon>Eukaryota</taxon>
        <taxon>Metazoa</taxon>
        <taxon>Chordata</taxon>
        <taxon>Craniata</taxon>
        <taxon>Vertebrata</taxon>
        <taxon>Euteleostomi</taxon>
        <taxon>Actinopterygii</taxon>
        <taxon>Neopterygii</taxon>
        <taxon>Teleostei</taxon>
        <taxon>Anguilliformes</taxon>
        <taxon>Anguillidae</taxon>
        <taxon>Anguilla</taxon>
    </lineage>
</organism>
<reference evidence="1" key="1">
    <citation type="submission" date="2014-11" db="EMBL/GenBank/DDBJ databases">
        <authorList>
            <person name="Amaro Gonzalez C."/>
        </authorList>
    </citation>
    <scope>NUCLEOTIDE SEQUENCE</scope>
</reference>
<sequence length="46" mass="5082">MTMCGVCKFRIKKIVLFATQPRGNIYKVPPKSGMSNSHATTAAFYS</sequence>
<dbReference type="EMBL" id="GBXM01027356">
    <property type="protein sequence ID" value="JAH81221.1"/>
    <property type="molecule type" value="Transcribed_RNA"/>
</dbReference>
<accession>A0A0E9VT06</accession>
<name>A0A0E9VT06_ANGAN</name>
<proteinExistence type="predicted"/>
<protein>
    <submittedName>
        <fullName evidence="1">Uncharacterized protein</fullName>
    </submittedName>
</protein>